<sequence length="262" mass="27501">MSTLHRRTVLVALGALAAPPIAVAAGARPAHAADRYPSNSALYAALASVEHVEWTRRFRRHATAHGGTQPFPDTTILAVHGGGIEPGTSELCIAIAGYRPSDEAPLTGRLYDHWLFEGLRSSGNADLHVTSTNCDDPVALSLAGGARRTVSLHGCSTAEAGLPDGTAAVLVGGRDQALKTRLRNRYEAAGIQHVDAATVPALSGTDPANIANRTLTGAGTQLELTTDLRAAMFTENTRPRRKHTTTAVFDAFVAATRLALTD</sequence>
<keyword evidence="1" id="KW-0732">Signal</keyword>
<dbReference type="PROSITE" id="PS51318">
    <property type="entry name" value="TAT"/>
    <property type="match status" value="1"/>
</dbReference>
<dbReference type="InterPro" id="IPR008585">
    <property type="entry name" value="Gamma_PGA_hydro"/>
</dbReference>
<dbReference type="Pfam" id="PF05908">
    <property type="entry name" value="Gamma_PGA_hydro"/>
    <property type="match status" value="1"/>
</dbReference>
<protein>
    <submittedName>
        <fullName evidence="2">Phage replication-related protein YjqB (UPF0714/DUF867 family)</fullName>
    </submittedName>
</protein>
<feature type="signal peptide" evidence="1">
    <location>
        <begin position="1"/>
        <end position="24"/>
    </location>
</feature>
<feature type="chain" id="PRO_5042218778" evidence="1">
    <location>
        <begin position="25"/>
        <end position="262"/>
    </location>
</feature>
<evidence type="ECO:0000313" key="3">
    <source>
        <dbReference type="Proteomes" id="UP001183643"/>
    </source>
</evidence>
<comment type="caution">
    <text evidence="2">The sequence shown here is derived from an EMBL/GenBank/DDBJ whole genome shotgun (WGS) entry which is preliminary data.</text>
</comment>
<dbReference type="AlphaFoldDB" id="A0AAE3YKS0"/>
<evidence type="ECO:0000256" key="1">
    <source>
        <dbReference type="SAM" id="SignalP"/>
    </source>
</evidence>
<dbReference type="Proteomes" id="UP001183643">
    <property type="component" value="Unassembled WGS sequence"/>
</dbReference>
<accession>A0AAE3YKS0</accession>
<dbReference type="InterPro" id="IPR006311">
    <property type="entry name" value="TAT_signal"/>
</dbReference>
<dbReference type="InterPro" id="IPR038128">
    <property type="entry name" value="Gamma_PGA_hydro_sf"/>
</dbReference>
<dbReference type="EMBL" id="JAVDYB010000001">
    <property type="protein sequence ID" value="MDR7275270.1"/>
    <property type="molecule type" value="Genomic_DNA"/>
</dbReference>
<reference evidence="2" key="1">
    <citation type="submission" date="2023-07" db="EMBL/GenBank/DDBJ databases">
        <title>Sequencing the genomes of 1000 actinobacteria strains.</title>
        <authorList>
            <person name="Klenk H.-P."/>
        </authorList>
    </citation>
    <scope>NUCLEOTIDE SEQUENCE</scope>
    <source>
        <strain evidence="2">DSM 44707</strain>
    </source>
</reference>
<evidence type="ECO:0000313" key="2">
    <source>
        <dbReference type="EMBL" id="MDR7275270.1"/>
    </source>
</evidence>
<keyword evidence="3" id="KW-1185">Reference proteome</keyword>
<gene>
    <name evidence="2" type="ORF">J2S41_002048</name>
</gene>
<dbReference type="Gene3D" id="3.40.630.100">
    <property type="entry name" value="Poly-gamma-glutamate hydrolase, zinc-binding motif"/>
    <property type="match status" value="1"/>
</dbReference>
<dbReference type="RefSeq" id="WP_310366040.1">
    <property type="nucleotide sequence ID" value="NZ_JAVDYB010000001.1"/>
</dbReference>
<proteinExistence type="predicted"/>
<organism evidence="2 3">
    <name type="scientific">Catenuloplanes atrovinosus</name>
    <dbReference type="NCBI Taxonomy" id="137266"/>
    <lineage>
        <taxon>Bacteria</taxon>
        <taxon>Bacillati</taxon>
        <taxon>Actinomycetota</taxon>
        <taxon>Actinomycetes</taxon>
        <taxon>Micromonosporales</taxon>
        <taxon>Micromonosporaceae</taxon>
        <taxon>Catenuloplanes</taxon>
    </lineage>
</organism>
<name>A0AAE3YKS0_9ACTN</name>